<organism evidence="1 2">
    <name type="scientific">Cucurbita argyrosperma subsp. sororia</name>
    <dbReference type="NCBI Taxonomy" id="37648"/>
    <lineage>
        <taxon>Eukaryota</taxon>
        <taxon>Viridiplantae</taxon>
        <taxon>Streptophyta</taxon>
        <taxon>Embryophyta</taxon>
        <taxon>Tracheophyta</taxon>
        <taxon>Spermatophyta</taxon>
        <taxon>Magnoliopsida</taxon>
        <taxon>eudicotyledons</taxon>
        <taxon>Gunneridae</taxon>
        <taxon>Pentapetalae</taxon>
        <taxon>rosids</taxon>
        <taxon>fabids</taxon>
        <taxon>Cucurbitales</taxon>
        <taxon>Cucurbitaceae</taxon>
        <taxon>Cucurbiteae</taxon>
        <taxon>Cucurbita</taxon>
    </lineage>
</organism>
<name>A0AAV6P2K7_9ROSI</name>
<comment type="caution">
    <text evidence="1">The sequence shown here is derived from an EMBL/GenBank/DDBJ whole genome shotgun (WGS) entry which is preliminary data.</text>
</comment>
<protein>
    <submittedName>
        <fullName evidence="1">Uncharacterized protein</fullName>
    </submittedName>
</protein>
<evidence type="ECO:0000313" key="2">
    <source>
        <dbReference type="Proteomes" id="UP000685013"/>
    </source>
</evidence>
<reference evidence="1 2" key="1">
    <citation type="journal article" date="2021" name="Hortic Res">
        <title>The domestication of Cucurbita argyrosperma as revealed by the genome of its wild relative.</title>
        <authorList>
            <person name="Barrera-Redondo J."/>
            <person name="Sanchez-de la Vega G."/>
            <person name="Aguirre-Liguori J.A."/>
            <person name="Castellanos-Morales G."/>
            <person name="Gutierrez-Guerrero Y.T."/>
            <person name="Aguirre-Dugua X."/>
            <person name="Aguirre-Planter E."/>
            <person name="Tenaillon M.I."/>
            <person name="Lira-Saade R."/>
            <person name="Eguiarte L.E."/>
        </authorList>
    </citation>
    <scope>NUCLEOTIDE SEQUENCE [LARGE SCALE GENOMIC DNA]</scope>
    <source>
        <strain evidence="1">JBR-2021</strain>
    </source>
</reference>
<gene>
    <name evidence="1" type="ORF">SDJN03_03301</name>
</gene>
<sequence>MIRWKNNTQPYNHGNKLKGKKELRQWEARLGSANSSSVLKTTNAFRFLSFLPLFLSFGTNYIRFDLLFCRLSADRLNHRKQIYRY</sequence>
<accession>A0AAV6P2K7</accession>
<dbReference type="AlphaFoldDB" id="A0AAV6P2K7"/>
<dbReference type="EMBL" id="JAGKQH010000002">
    <property type="protein sequence ID" value="KAG6605984.1"/>
    <property type="molecule type" value="Genomic_DNA"/>
</dbReference>
<evidence type="ECO:0000313" key="1">
    <source>
        <dbReference type="EMBL" id="KAG6605984.1"/>
    </source>
</evidence>
<dbReference type="Proteomes" id="UP000685013">
    <property type="component" value="Chromosome 2"/>
</dbReference>
<proteinExistence type="predicted"/>
<feature type="non-terminal residue" evidence="1">
    <location>
        <position position="1"/>
    </location>
</feature>
<keyword evidence="2" id="KW-1185">Reference proteome</keyword>